<dbReference type="InterPro" id="IPR051169">
    <property type="entry name" value="NADH-Q_oxidoreductase"/>
</dbReference>
<dbReference type="GO" id="GO:0019646">
    <property type="term" value="P:aerobic electron transport chain"/>
    <property type="evidence" value="ECO:0007669"/>
    <property type="project" value="TreeGrafter"/>
</dbReference>
<dbReference type="Pfam" id="PF07992">
    <property type="entry name" value="Pyr_redox_2"/>
    <property type="match status" value="1"/>
</dbReference>
<dbReference type="Gene3D" id="3.50.50.100">
    <property type="match status" value="1"/>
</dbReference>
<evidence type="ECO:0000256" key="2">
    <source>
        <dbReference type="ARBA" id="ARBA00005272"/>
    </source>
</evidence>
<comment type="similarity">
    <text evidence="2">Belongs to the NADH dehydrogenase family.</text>
</comment>
<keyword evidence="3" id="KW-0285">Flavoprotein</keyword>
<evidence type="ECO:0000256" key="1">
    <source>
        <dbReference type="ARBA" id="ARBA00001974"/>
    </source>
</evidence>
<dbReference type="PRINTS" id="PR00368">
    <property type="entry name" value="FADPNR"/>
</dbReference>
<dbReference type="STRING" id="1802126.A3B25_03750"/>
<dbReference type="EMBL" id="MHNW01000023">
    <property type="protein sequence ID" value="OGZ53322.1"/>
    <property type="molecule type" value="Genomic_DNA"/>
</dbReference>
<accession>A0A1G2GSY8</accession>
<dbReference type="PRINTS" id="PR00411">
    <property type="entry name" value="PNDRDTASEI"/>
</dbReference>
<feature type="domain" description="FAD/NAD(P)-binding" evidence="6">
    <location>
        <begin position="6"/>
        <end position="332"/>
    </location>
</feature>
<comment type="caution">
    <text evidence="7">The sequence shown here is derived from an EMBL/GenBank/DDBJ whole genome shotgun (WGS) entry which is preliminary data.</text>
</comment>
<evidence type="ECO:0000256" key="4">
    <source>
        <dbReference type="ARBA" id="ARBA00022827"/>
    </source>
</evidence>
<keyword evidence="5" id="KW-0560">Oxidoreductase</keyword>
<evidence type="ECO:0000256" key="3">
    <source>
        <dbReference type="ARBA" id="ARBA00022630"/>
    </source>
</evidence>
<dbReference type="SUPFAM" id="SSF51905">
    <property type="entry name" value="FAD/NAD(P)-binding domain"/>
    <property type="match status" value="2"/>
</dbReference>
<name>A0A1G2GSY8_9BACT</name>
<evidence type="ECO:0000313" key="8">
    <source>
        <dbReference type="Proteomes" id="UP000179106"/>
    </source>
</evidence>
<keyword evidence="4" id="KW-0274">FAD</keyword>
<dbReference type="PANTHER" id="PTHR42913:SF3">
    <property type="entry name" value="64 KDA MITOCHONDRIAL NADH DEHYDROGENASE (EUROFUNG)"/>
    <property type="match status" value="1"/>
</dbReference>
<evidence type="ECO:0000313" key="7">
    <source>
        <dbReference type="EMBL" id="OGZ53322.1"/>
    </source>
</evidence>
<dbReference type="InterPro" id="IPR036188">
    <property type="entry name" value="FAD/NAD-bd_sf"/>
</dbReference>
<evidence type="ECO:0000256" key="5">
    <source>
        <dbReference type="ARBA" id="ARBA00023002"/>
    </source>
</evidence>
<dbReference type="AlphaFoldDB" id="A0A1G2GSY8"/>
<reference evidence="7 8" key="1">
    <citation type="journal article" date="2016" name="Nat. Commun.">
        <title>Thousands of microbial genomes shed light on interconnected biogeochemical processes in an aquifer system.</title>
        <authorList>
            <person name="Anantharaman K."/>
            <person name="Brown C.T."/>
            <person name="Hug L.A."/>
            <person name="Sharon I."/>
            <person name="Castelle C.J."/>
            <person name="Probst A.J."/>
            <person name="Thomas B.C."/>
            <person name="Singh A."/>
            <person name="Wilkins M.J."/>
            <person name="Karaoz U."/>
            <person name="Brodie E.L."/>
            <person name="Williams K.H."/>
            <person name="Hubbard S.S."/>
            <person name="Banfield J.F."/>
        </authorList>
    </citation>
    <scope>NUCLEOTIDE SEQUENCE [LARGE SCALE GENOMIC DNA]</scope>
</reference>
<organism evidence="7 8">
    <name type="scientific">Candidatus Ryanbacteria bacterium RIFCSPLOWO2_01_FULL_48_26</name>
    <dbReference type="NCBI Taxonomy" id="1802126"/>
    <lineage>
        <taxon>Bacteria</taxon>
        <taxon>Candidatus Ryaniibacteriota</taxon>
    </lineage>
</organism>
<dbReference type="InterPro" id="IPR023753">
    <property type="entry name" value="FAD/NAD-binding_dom"/>
</dbReference>
<evidence type="ECO:0000259" key="6">
    <source>
        <dbReference type="Pfam" id="PF07992"/>
    </source>
</evidence>
<dbReference type="PANTHER" id="PTHR42913">
    <property type="entry name" value="APOPTOSIS-INDUCING FACTOR 1"/>
    <property type="match status" value="1"/>
</dbReference>
<protein>
    <recommendedName>
        <fullName evidence="6">FAD/NAD(P)-binding domain-containing protein</fullName>
    </recommendedName>
</protein>
<proteinExistence type="inferred from homology"/>
<comment type="cofactor">
    <cofactor evidence="1">
        <name>FAD</name>
        <dbReference type="ChEBI" id="CHEBI:57692"/>
    </cofactor>
</comment>
<sequence length="427" mass="46977">MDTRKKIAILGAGFGGLRVAKVLAQNIRTLNLLKKYEVLLIDKSDRHTYTPLLYEIATTSKEIATLFDLHSVAAYNTLKLLKNTCIRFIKNEIAHIDPVGGAITLADGEEIKCQYIVLALGSEANYFNIPGLKEYALPFKTFSDAIRIRDTVWDIAMENPGDMRIAIGGGGSTGVELAAEFKNLCGQLEKDRGCGLKVTLIESSACVLQGLDRRIVEIATKRLEKLGVNVATGEKISMIEKNRVVFADGGKIDFDVFIWTGGVKAPTLLSRMQIQTENQNRAIVGEGMECLPQTPRLKLASQIYGLGDSICFYDPITKRPIPGVARAAISQASVIAWNITQEVRAAENPSYTPKFKTYKPREYPYIIPVGGKFATAKIGPIILGGTFGWILKGLVELSYLFSIMPSIKALQIWLKGLSIFLRNEKLG</sequence>
<dbReference type="GO" id="GO:0003955">
    <property type="term" value="F:NAD(P)H dehydrogenase (quinone) activity"/>
    <property type="evidence" value="ECO:0007669"/>
    <property type="project" value="TreeGrafter"/>
</dbReference>
<gene>
    <name evidence="7" type="ORF">A3B25_03750</name>
</gene>
<dbReference type="Proteomes" id="UP000179106">
    <property type="component" value="Unassembled WGS sequence"/>
</dbReference>